<dbReference type="GO" id="GO:0006798">
    <property type="term" value="P:polyphosphate catabolic process"/>
    <property type="evidence" value="ECO:0007669"/>
    <property type="project" value="TreeGrafter"/>
</dbReference>
<dbReference type="GO" id="GO:0000298">
    <property type="term" value="F:endopolyphosphatase activity"/>
    <property type="evidence" value="ECO:0007669"/>
    <property type="project" value="TreeGrafter"/>
</dbReference>
<dbReference type="AlphaFoldDB" id="A0A8S9A5J9"/>
<feature type="compositionally biased region" description="Low complexity" evidence="1">
    <location>
        <begin position="466"/>
        <end position="485"/>
    </location>
</feature>
<feature type="domain" description="Calcineurin-like phosphoesterase" evidence="3">
    <location>
        <begin position="130"/>
        <end position="396"/>
    </location>
</feature>
<keyword evidence="2" id="KW-0812">Transmembrane</keyword>
<dbReference type="EMBL" id="NMPR01000005">
    <property type="protein sequence ID" value="KAA8636251.1"/>
    <property type="molecule type" value="Genomic_DNA"/>
</dbReference>
<feature type="compositionally biased region" description="Polar residues" evidence="1">
    <location>
        <begin position="63"/>
        <end position="75"/>
    </location>
</feature>
<dbReference type="SUPFAM" id="SSF56300">
    <property type="entry name" value="Metallo-dependent phosphatases"/>
    <property type="match status" value="1"/>
</dbReference>
<keyword evidence="2" id="KW-0472">Membrane</keyword>
<feature type="transmembrane region" description="Helical" evidence="2">
    <location>
        <begin position="15"/>
        <end position="37"/>
    </location>
</feature>
<protein>
    <recommendedName>
        <fullName evidence="3">Calcineurin-like phosphoesterase domain-containing protein</fullName>
    </recommendedName>
</protein>
<accession>A0A8S9A5J9</accession>
<dbReference type="Gene3D" id="3.60.21.10">
    <property type="match status" value="1"/>
</dbReference>
<evidence type="ECO:0000313" key="4">
    <source>
        <dbReference type="EMBL" id="KAA8636251.1"/>
    </source>
</evidence>
<feature type="region of interest" description="Disordered" evidence="1">
    <location>
        <begin position="330"/>
        <end position="355"/>
    </location>
</feature>
<dbReference type="InterPro" id="IPR050126">
    <property type="entry name" value="Ap4A_hydrolase"/>
</dbReference>
<keyword evidence="2" id="KW-1133">Transmembrane helix</keyword>
<proteinExistence type="predicted"/>
<organism evidence="4 5">
    <name type="scientific">Sordaria macrospora</name>
    <dbReference type="NCBI Taxonomy" id="5147"/>
    <lineage>
        <taxon>Eukaryota</taxon>
        <taxon>Fungi</taxon>
        <taxon>Dikarya</taxon>
        <taxon>Ascomycota</taxon>
        <taxon>Pezizomycotina</taxon>
        <taxon>Sordariomycetes</taxon>
        <taxon>Sordariomycetidae</taxon>
        <taxon>Sordariales</taxon>
        <taxon>Sordariaceae</taxon>
        <taxon>Sordaria</taxon>
    </lineage>
</organism>
<dbReference type="Pfam" id="PF00149">
    <property type="entry name" value="Metallophos"/>
    <property type="match status" value="1"/>
</dbReference>
<dbReference type="GO" id="GO:0005737">
    <property type="term" value="C:cytoplasm"/>
    <property type="evidence" value="ECO:0007669"/>
    <property type="project" value="TreeGrafter"/>
</dbReference>
<evidence type="ECO:0000259" key="3">
    <source>
        <dbReference type="Pfam" id="PF00149"/>
    </source>
</evidence>
<feature type="region of interest" description="Disordered" evidence="1">
    <location>
        <begin position="466"/>
        <end position="504"/>
    </location>
</feature>
<gene>
    <name evidence="4" type="ORF">SMACR_09059</name>
</gene>
<evidence type="ECO:0000256" key="1">
    <source>
        <dbReference type="SAM" id="MobiDB-lite"/>
    </source>
</evidence>
<dbReference type="InterPro" id="IPR004843">
    <property type="entry name" value="Calcineurin-like_PHP"/>
</dbReference>
<dbReference type="GO" id="GO:0016791">
    <property type="term" value="F:phosphatase activity"/>
    <property type="evidence" value="ECO:0007669"/>
    <property type="project" value="TreeGrafter"/>
</dbReference>
<feature type="region of interest" description="Disordered" evidence="1">
    <location>
        <begin position="58"/>
        <end position="78"/>
    </location>
</feature>
<dbReference type="PANTHER" id="PTHR42850">
    <property type="entry name" value="METALLOPHOSPHOESTERASE"/>
    <property type="match status" value="1"/>
</dbReference>
<evidence type="ECO:0000313" key="5">
    <source>
        <dbReference type="Proteomes" id="UP000433876"/>
    </source>
</evidence>
<feature type="region of interest" description="Disordered" evidence="1">
    <location>
        <begin position="518"/>
        <end position="540"/>
    </location>
</feature>
<reference evidence="4 5" key="1">
    <citation type="submission" date="2017-07" db="EMBL/GenBank/DDBJ databases">
        <title>Genome sequence of the Sordaria macrospora wild type strain R19027.</title>
        <authorList>
            <person name="Nowrousian M."/>
            <person name="Teichert I."/>
            <person name="Kueck U."/>
        </authorList>
    </citation>
    <scope>NUCLEOTIDE SEQUENCE [LARGE SCALE GENOMIC DNA]</scope>
    <source>
        <strain evidence="4 5">R19027</strain>
        <tissue evidence="4">Mycelium</tissue>
    </source>
</reference>
<dbReference type="InterPro" id="IPR029052">
    <property type="entry name" value="Metallo-depent_PP-like"/>
</dbReference>
<comment type="caution">
    <text evidence="4">The sequence shown here is derived from an EMBL/GenBank/DDBJ whole genome shotgun (WGS) entry which is preliminary data.</text>
</comment>
<dbReference type="PANTHER" id="PTHR42850:SF4">
    <property type="entry name" value="ZINC-DEPENDENT ENDOPOLYPHOSPHATASE"/>
    <property type="match status" value="1"/>
</dbReference>
<dbReference type="Proteomes" id="UP000433876">
    <property type="component" value="Unassembled WGS sequence"/>
</dbReference>
<feature type="compositionally biased region" description="Acidic residues" evidence="1">
    <location>
        <begin position="491"/>
        <end position="501"/>
    </location>
</feature>
<sequence>MIAEAMARFFRQRRCSAAVGTSFILLAILSFFTMHLLGLNSAGQQSLFHRPATKASEKLPEMTSYQSSKPLATQNDGDDHQVPIISDIELIDAIHNPVILISTLPKEHLPSTTIPSPTSAPSSDVTNNKRLVIIGDTHGRLTTLKSLLDKISFDNTTDHLILAGDLVTKGPDSRGLVQFARDIGASAVRGNHDDHVLEAAKWLSRKKQGKKWWGKAENEADGLSDGEEKASEKEAEDTVDAAGQRRNKKPKGVKPEHIAVAHSLSAAQLHWLASQPIILRVGHLSGAKTAPWNAKEVVVVHGGLIPSLPLEKQDPWAVMNMRSLVYELSTASTPDNNSEEDETTKDDGGSINTSTHKRITTIPLDTRDGEPWSRAWNRWQNLINNASKRVAVVYGHDARSGLQVDKDITINLGKSPIPISARQITGTGDQMVNVTAGGDVEIEIETEVEIESESEVEINVYSGGTVTTTTTTTTSTGTATQTVTTGGTGGDGDDGDDDDDPATSTLLATTTTAATAAETGTVGKRSPKNGGNGVEAERSRKKLKKKFKGTRYAYGLDSGCGHGKQLSALVLEVNQTGDDIVHRIEQVECE</sequence>
<evidence type="ECO:0000256" key="2">
    <source>
        <dbReference type="SAM" id="Phobius"/>
    </source>
</evidence>
<feature type="region of interest" description="Disordered" evidence="1">
    <location>
        <begin position="211"/>
        <end position="253"/>
    </location>
</feature>
<name>A0A8S9A5J9_SORMA</name>
<dbReference type="VEuPathDB" id="FungiDB:SMAC_09059"/>